<accession>A0ABM6TJX1</accession>
<evidence type="ECO:0000313" key="2">
    <source>
        <dbReference type="Proteomes" id="UP000240527"/>
    </source>
</evidence>
<dbReference type="EMBL" id="CP027850">
    <property type="protein sequence ID" value="AVQ03536.1"/>
    <property type="molecule type" value="Genomic_DNA"/>
</dbReference>
<dbReference type="Pfam" id="PF03500">
    <property type="entry name" value="Cellsynth_D"/>
    <property type="match status" value="1"/>
</dbReference>
<evidence type="ECO:0008006" key="3">
    <source>
        <dbReference type="Google" id="ProtNLM"/>
    </source>
</evidence>
<dbReference type="Proteomes" id="UP000240527">
    <property type="component" value="Chromosome"/>
</dbReference>
<dbReference type="InterPro" id="IPR022798">
    <property type="entry name" value="BcsD_bac"/>
</dbReference>
<keyword evidence="2" id="KW-1185">Reference proteome</keyword>
<sequence>MLKSLSSRTAAPEAAKVADAADLRYLAARQFSAQWRAVMLAMADELFENFSAQEAWGFYRQIGLRVSRSVALPPVKTLEELEASLNVVLAEMDWGYVSLSLADSAIAIRHRAYPGQYLEDASGHWRRAFCALLEGVYTVWLQSQGGRPEMTATHREGASDDVLEFSYGL</sequence>
<dbReference type="RefSeq" id="WP_013080554.1">
    <property type="nucleotide sequence ID" value="NZ_CP027850.1"/>
</dbReference>
<gene>
    <name evidence="1" type="ORF">B7G68_17810</name>
</gene>
<name>A0ABM6TJX1_9CAUL</name>
<dbReference type="InterPro" id="IPR038470">
    <property type="entry name" value="Cellsynth_D_sf"/>
</dbReference>
<dbReference type="Gene3D" id="3.30.70.2590">
    <property type="match status" value="1"/>
</dbReference>
<protein>
    <recommendedName>
        <fullName evidence="3">Cellulose synthase</fullName>
    </recommendedName>
</protein>
<reference evidence="1 2" key="1">
    <citation type="journal article" date="2015" name="Biotechnol. Bioeng.">
        <title>Genome sequence and phenotypic characterization of Caulobacter segnis.</title>
        <authorList>
            <person name="Patel S."/>
            <person name="Fletcher B."/>
            <person name="Scott D.C."/>
            <person name="Ely B."/>
        </authorList>
    </citation>
    <scope>NUCLEOTIDE SEQUENCE [LARGE SCALE GENOMIC DNA]</scope>
    <source>
        <strain evidence="1 2">TK0059</strain>
    </source>
</reference>
<evidence type="ECO:0000313" key="1">
    <source>
        <dbReference type="EMBL" id="AVQ03536.1"/>
    </source>
</evidence>
<organism evidence="1 2">
    <name type="scientific">Caulobacter segnis</name>
    <dbReference type="NCBI Taxonomy" id="88688"/>
    <lineage>
        <taxon>Bacteria</taxon>
        <taxon>Pseudomonadati</taxon>
        <taxon>Pseudomonadota</taxon>
        <taxon>Alphaproteobacteria</taxon>
        <taxon>Caulobacterales</taxon>
        <taxon>Caulobacteraceae</taxon>
        <taxon>Caulobacter</taxon>
    </lineage>
</organism>
<proteinExistence type="predicted"/>